<dbReference type="KEGG" id="agb:108915504"/>
<protein>
    <submittedName>
        <fullName evidence="4">Spermatogenesis associated-like protein</fullName>
    </submittedName>
</protein>
<dbReference type="PANTHER" id="PTHR16435">
    <property type="entry name" value="SPERMATOGENESIS-ASSOCIATED PROTEIN 6 SPATA6"/>
    <property type="match status" value="1"/>
</dbReference>
<accession>V5GUE4</accession>
<sequence length="413" mass="47303">MSRKGFLVKVELDVQKVTCPGVWLCSNGKVSLQIYMLDSSIQTSSCKPTFPIYFHEKFVFYKTFTEDQRLNELQRSLNNEWFYAELVQWQSCNEGCVLATFQTTLDDLLYPSSFRRVISGMDIDLLMEPTELFPGTIAPKLEIGTKTTIEETLCDIDVETPSTVLCNPKLLLSTQSPPRKSRPKKVCHSIAFSRALKNVPPKQKRNRPIFQYRKVSDDLILRNNPNVVLKPTEETLGQHPIERASVTRGCNCYCNLRSRSMENLLPNQPKFVYRRASPENINRKLCKGCTKCNYERSHGDMYCPICNKYQDLFTPNSSNVNNSVSTNNVYTKVYKPSKLCSHCKRMAKFHVRSSTGSACESDVSDSSKKKVCFCLPKETANSLAQQLHERLSRTLESNRRFINNCMYCEDTAE</sequence>
<dbReference type="GeneID" id="108915504"/>
<dbReference type="GO" id="GO:0007283">
    <property type="term" value="P:spermatogenesis"/>
    <property type="evidence" value="ECO:0007669"/>
    <property type="project" value="InterPro"/>
</dbReference>
<evidence type="ECO:0000256" key="2">
    <source>
        <dbReference type="ARBA" id="ARBA00022553"/>
    </source>
</evidence>
<dbReference type="EMBL" id="GALX01000677">
    <property type="protein sequence ID" value="JAB67789.1"/>
    <property type="molecule type" value="Transcribed_RNA"/>
</dbReference>
<name>V5GUE4_ANOGL</name>
<keyword evidence="2" id="KW-0597">Phosphoprotein</keyword>
<organism evidence="4">
    <name type="scientific">Anoplophora glabripennis</name>
    <name type="common">Asian longhorn beetle</name>
    <name type="synonym">Anoplophora nobilis</name>
    <dbReference type="NCBI Taxonomy" id="217634"/>
    <lineage>
        <taxon>Eukaryota</taxon>
        <taxon>Metazoa</taxon>
        <taxon>Ecdysozoa</taxon>
        <taxon>Arthropoda</taxon>
        <taxon>Hexapoda</taxon>
        <taxon>Insecta</taxon>
        <taxon>Pterygota</taxon>
        <taxon>Neoptera</taxon>
        <taxon>Endopterygota</taxon>
        <taxon>Coleoptera</taxon>
        <taxon>Polyphaga</taxon>
        <taxon>Cucujiformia</taxon>
        <taxon>Chrysomeloidea</taxon>
        <taxon>Cerambycidae</taxon>
        <taxon>Lamiinae</taxon>
        <taxon>Lamiini</taxon>
        <taxon>Anoplophora</taxon>
    </lineage>
</organism>
<evidence type="ECO:0000256" key="1">
    <source>
        <dbReference type="ARBA" id="ARBA00006215"/>
    </source>
</evidence>
<dbReference type="AlphaFoldDB" id="V5GUE4"/>
<dbReference type="OrthoDB" id="5963614at2759"/>
<gene>
    <name evidence="4" type="primary">CI068</name>
</gene>
<dbReference type="InterPro" id="IPR032732">
    <property type="entry name" value="SPATA6_N"/>
</dbReference>
<comment type="similarity">
    <text evidence="1">Belongs to the SPATA6 family.</text>
</comment>
<feature type="domain" description="Spermatogenesis-associated protein 6 N-terminal" evidence="3">
    <location>
        <begin position="10"/>
        <end position="149"/>
    </location>
</feature>
<proteinExistence type="inferred from homology"/>
<dbReference type="GO" id="GO:0120212">
    <property type="term" value="C:sperm head-tail coupling apparatus"/>
    <property type="evidence" value="ECO:0007669"/>
    <property type="project" value="InterPro"/>
</dbReference>
<dbReference type="GO" id="GO:0032027">
    <property type="term" value="F:myosin light chain binding"/>
    <property type="evidence" value="ECO:0007669"/>
    <property type="project" value="InterPro"/>
</dbReference>
<evidence type="ECO:0000259" key="3">
    <source>
        <dbReference type="Pfam" id="PF14909"/>
    </source>
</evidence>
<reference evidence="4" key="1">
    <citation type="submission" date="2013-07" db="EMBL/GenBank/DDBJ databases">
        <title>Midgut Transcriptome Profiling of Anoplphora glabripennis, a Lignocellulose Degrading, Wood-Boring Cerambycid.</title>
        <authorList>
            <person name="Scully E.D."/>
            <person name="Hoover K."/>
            <person name="Carlson J.E."/>
            <person name="Tien M."/>
            <person name="Geib S.M."/>
        </authorList>
    </citation>
    <scope>NUCLEOTIDE SEQUENCE</scope>
</reference>
<dbReference type="InterPro" id="IPR042769">
    <property type="entry name" value="SPATA6_fam"/>
</dbReference>
<dbReference type="PANTHER" id="PTHR16435:SF6">
    <property type="entry name" value="IP09370P"/>
    <property type="match status" value="1"/>
</dbReference>
<evidence type="ECO:0000313" key="4">
    <source>
        <dbReference type="EMBL" id="JAB67789.1"/>
    </source>
</evidence>
<dbReference type="Pfam" id="PF14909">
    <property type="entry name" value="SPATA6"/>
    <property type="match status" value="1"/>
</dbReference>